<evidence type="ECO:0000313" key="2">
    <source>
        <dbReference type="EMBL" id="KAF4381011.1"/>
    </source>
</evidence>
<feature type="region of interest" description="Disordered" evidence="1">
    <location>
        <begin position="1"/>
        <end position="24"/>
    </location>
</feature>
<accession>A0A7J6GDL0</accession>
<protein>
    <submittedName>
        <fullName evidence="2">Uncharacterized protein</fullName>
    </submittedName>
</protein>
<reference evidence="2 3" key="1">
    <citation type="journal article" date="2020" name="bioRxiv">
        <title>Sequence and annotation of 42 cannabis genomes reveals extensive copy number variation in cannabinoid synthesis and pathogen resistance genes.</title>
        <authorList>
            <person name="Mckernan K.J."/>
            <person name="Helbert Y."/>
            <person name="Kane L.T."/>
            <person name="Ebling H."/>
            <person name="Zhang L."/>
            <person name="Liu B."/>
            <person name="Eaton Z."/>
            <person name="Mclaughlin S."/>
            <person name="Kingan S."/>
            <person name="Baybayan P."/>
            <person name="Concepcion G."/>
            <person name="Jordan M."/>
            <person name="Riva A."/>
            <person name="Barbazuk W."/>
            <person name="Harkins T."/>
        </authorList>
    </citation>
    <scope>NUCLEOTIDE SEQUENCE [LARGE SCALE GENOMIC DNA]</scope>
    <source>
        <strain evidence="3">cv. Jamaican Lion 4</strain>
        <tissue evidence="2">Leaf</tissue>
    </source>
</reference>
<dbReference type="AlphaFoldDB" id="A0A7J6GDL0"/>
<gene>
    <name evidence="2" type="ORF">F8388_011933</name>
</gene>
<organism evidence="2 3">
    <name type="scientific">Cannabis sativa</name>
    <name type="common">Hemp</name>
    <name type="synonym">Marijuana</name>
    <dbReference type="NCBI Taxonomy" id="3483"/>
    <lineage>
        <taxon>Eukaryota</taxon>
        <taxon>Viridiplantae</taxon>
        <taxon>Streptophyta</taxon>
        <taxon>Embryophyta</taxon>
        <taxon>Tracheophyta</taxon>
        <taxon>Spermatophyta</taxon>
        <taxon>Magnoliopsida</taxon>
        <taxon>eudicotyledons</taxon>
        <taxon>Gunneridae</taxon>
        <taxon>Pentapetalae</taxon>
        <taxon>rosids</taxon>
        <taxon>fabids</taxon>
        <taxon>Rosales</taxon>
        <taxon>Cannabaceae</taxon>
        <taxon>Cannabis</taxon>
    </lineage>
</organism>
<feature type="compositionally biased region" description="Polar residues" evidence="1">
    <location>
        <begin position="10"/>
        <end position="24"/>
    </location>
</feature>
<dbReference type="Proteomes" id="UP000525078">
    <property type="component" value="Unassembled WGS sequence"/>
</dbReference>
<dbReference type="EMBL" id="JAATIP010000063">
    <property type="protein sequence ID" value="KAF4381011.1"/>
    <property type="molecule type" value="Genomic_DNA"/>
</dbReference>
<comment type="caution">
    <text evidence="2">The sequence shown here is derived from an EMBL/GenBank/DDBJ whole genome shotgun (WGS) entry which is preliminary data.</text>
</comment>
<sequence length="282" mass="31217">MEFNHRDNKSVNQMTSNFSTSQKNSLSFPRKRCYKLQLSVQLRSDIIEDVFSARNCESAHGMLISEFLFSHTKQRSSKSLLALNKTSQSKGHVDLPLCAFVKKNSLASDPASQLNILRHDGNPLSVNGAQIGVFEETHQVSLRSLLKSRNGARLESKIGLEVLSDFPHQSLERKLSDQKLSALLVLSDLPKGNSSGPETMWLLHSSGGGSRLPCCLGRQLLPWSLSSGGLSCCLLDHCVGLHRNRLIPYKLVSELDGVSLTRIPTKVEIVRLMVGYSVKFDT</sequence>
<evidence type="ECO:0000256" key="1">
    <source>
        <dbReference type="SAM" id="MobiDB-lite"/>
    </source>
</evidence>
<name>A0A7J6GDL0_CANSA</name>
<proteinExistence type="predicted"/>
<evidence type="ECO:0000313" key="3">
    <source>
        <dbReference type="Proteomes" id="UP000525078"/>
    </source>
</evidence>